<dbReference type="PROSITE" id="PS51186">
    <property type="entry name" value="GNAT"/>
    <property type="match status" value="1"/>
</dbReference>
<comment type="caution">
    <text evidence="4">The sequence shown here is derived from an EMBL/GenBank/DDBJ whole genome shotgun (WGS) entry which is preliminary data.</text>
</comment>
<evidence type="ECO:0000259" key="3">
    <source>
        <dbReference type="PROSITE" id="PS51186"/>
    </source>
</evidence>
<dbReference type="CDD" id="cd04301">
    <property type="entry name" value="NAT_SF"/>
    <property type="match status" value="1"/>
</dbReference>
<dbReference type="AlphaFoldDB" id="A0A7K3WBA8"/>
<keyword evidence="5" id="KW-1185">Reference proteome</keyword>
<gene>
    <name evidence="4" type="ORF">G1H19_06970</name>
</gene>
<dbReference type="Pfam" id="PF00583">
    <property type="entry name" value="Acetyltransf_1"/>
    <property type="match status" value="1"/>
</dbReference>
<dbReference type="InterPro" id="IPR000182">
    <property type="entry name" value="GNAT_dom"/>
</dbReference>
<dbReference type="GO" id="GO:0016747">
    <property type="term" value="F:acyltransferase activity, transferring groups other than amino-acyl groups"/>
    <property type="evidence" value="ECO:0007669"/>
    <property type="project" value="InterPro"/>
</dbReference>
<evidence type="ECO:0000256" key="2">
    <source>
        <dbReference type="ARBA" id="ARBA00023315"/>
    </source>
</evidence>
<evidence type="ECO:0000313" key="4">
    <source>
        <dbReference type="EMBL" id="NEL53742.1"/>
    </source>
</evidence>
<keyword evidence="2" id="KW-0012">Acyltransferase</keyword>
<evidence type="ECO:0000256" key="1">
    <source>
        <dbReference type="ARBA" id="ARBA00022679"/>
    </source>
</evidence>
<keyword evidence="1 4" id="KW-0808">Transferase</keyword>
<protein>
    <submittedName>
        <fullName evidence="4">GNAT family N-acetyltransferase</fullName>
    </submittedName>
</protein>
<dbReference type="EMBL" id="JAAGWK010000009">
    <property type="protein sequence ID" value="NEL53742.1"/>
    <property type="molecule type" value="Genomic_DNA"/>
</dbReference>
<evidence type="ECO:0000313" key="5">
    <source>
        <dbReference type="Proteomes" id="UP000470470"/>
    </source>
</evidence>
<dbReference type="InterPro" id="IPR050832">
    <property type="entry name" value="Bact_Acetyltransf"/>
</dbReference>
<proteinExistence type="predicted"/>
<sequence>MNRAASATPDVGRHTVRAYTPADSAAVVDLVVAAGMFAREEAGFLADGVLDADDDGGTCVVADAEDGRGLASVLFYRPEESSDRGFDLTMIAVRPDLQGGGRGAALMRHAEDDLRQRGQRLLVVRTSGTPQYDRTRAFYRGLGYAEHSRVPDYWTDGDDLVVFSKRLDGETHDGR</sequence>
<feature type="domain" description="N-acetyltransferase" evidence="3">
    <location>
        <begin position="14"/>
        <end position="168"/>
    </location>
</feature>
<dbReference type="PANTHER" id="PTHR43877">
    <property type="entry name" value="AMINOALKYLPHOSPHONATE N-ACETYLTRANSFERASE-RELATED-RELATED"/>
    <property type="match status" value="1"/>
</dbReference>
<dbReference type="RefSeq" id="WP_152728351.1">
    <property type="nucleotide sequence ID" value="NZ_JAABOZ010000002.1"/>
</dbReference>
<organism evidence="4 5">
    <name type="scientific">Goekera deserti</name>
    <dbReference type="NCBI Taxonomy" id="2497753"/>
    <lineage>
        <taxon>Bacteria</taxon>
        <taxon>Bacillati</taxon>
        <taxon>Actinomycetota</taxon>
        <taxon>Actinomycetes</taxon>
        <taxon>Geodermatophilales</taxon>
        <taxon>Geodermatophilaceae</taxon>
        <taxon>Goekera</taxon>
    </lineage>
</organism>
<name>A0A7K3WBA8_9ACTN</name>
<dbReference type="Proteomes" id="UP000470470">
    <property type="component" value="Unassembled WGS sequence"/>
</dbReference>
<dbReference type="SUPFAM" id="SSF55729">
    <property type="entry name" value="Acyl-CoA N-acyltransferases (Nat)"/>
    <property type="match status" value="1"/>
</dbReference>
<dbReference type="InterPro" id="IPR016181">
    <property type="entry name" value="Acyl_CoA_acyltransferase"/>
</dbReference>
<dbReference type="Gene3D" id="3.40.630.30">
    <property type="match status" value="1"/>
</dbReference>
<reference evidence="4 5" key="1">
    <citation type="submission" date="2020-02" db="EMBL/GenBank/DDBJ databases">
        <title>The whole genome sequence of CPCC 205119.</title>
        <authorList>
            <person name="Jiang Z."/>
        </authorList>
    </citation>
    <scope>NUCLEOTIDE SEQUENCE [LARGE SCALE GENOMIC DNA]</scope>
    <source>
        <strain evidence="4 5">CPCC 205119</strain>
    </source>
</reference>
<accession>A0A7K3WBA8</accession>